<dbReference type="PROSITE" id="PS50213">
    <property type="entry name" value="FAS1"/>
    <property type="match status" value="1"/>
</dbReference>
<feature type="domain" description="FAS1" evidence="2">
    <location>
        <begin position="72"/>
        <end position="219"/>
    </location>
</feature>
<evidence type="ECO:0000313" key="3">
    <source>
        <dbReference type="EMBL" id="TVY44927.1"/>
    </source>
</evidence>
<dbReference type="Gene3D" id="2.30.180.10">
    <property type="entry name" value="FAS1 domain"/>
    <property type="match status" value="1"/>
</dbReference>
<dbReference type="OrthoDB" id="5551751at2759"/>
<organism evidence="3 4">
    <name type="scientific">Lachnellula subtilissima</name>
    <dbReference type="NCBI Taxonomy" id="602034"/>
    <lineage>
        <taxon>Eukaryota</taxon>
        <taxon>Fungi</taxon>
        <taxon>Dikarya</taxon>
        <taxon>Ascomycota</taxon>
        <taxon>Pezizomycotina</taxon>
        <taxon>Leotiomycetes</taxon>
        <taxon>Helotiales</taxon>
        <taxon>Lachnaceae</taxon>
        <taxon>Lachnellula</taxon>
    </lineage>
</organism>
<evidence type="ECO:0000259" key="2">
    <source>
        <dbReference type="PROSITE" id="PS50213"/>
    </source>
</evidence>
<keyword evidence="4" id="KW-1185">Reference proteome</keyword>
<dbReference type="PANTHER" id="PTHR28156:SF1">
    <property type="entry name" value="FAS1 DOMAIN-CONTAINING PROTEIN YDR262W"/>
    <property type="match status" value="1"/>
</dbReference>
<dbReference type="InterPro" id="IPR040200">
    <property type="entry name" value="Mug57-like"/>
</dbReference>
<evidence type="ECO:0000256" key="1">
    <source>
        <dbReference type="ARBA" id="ARBA00022729"/>
    </source>
</evidence>
<dbReference type="PANTHER" id="PTHR28156">
    <property type="entry name" value="FAS1 DOMAIN-CONTAINING PROTEIN YDR262W"/>
    <property type="match status" value="1"/>
</dbReference>
<dbReference type="InterPro" id="IPR000782">
    <property type="entry name" value="FAS1_domain"/>
</dbReference>
<dbReference type="SUPFAM" id="SSF82153">
    <property type="entry name" value="FAS1 domain"/>
    <property type="match status" value="1"/>
</dbReference>
<gene>
    <name evidence="3" type="primary">B5K2.060</name>
    <name evidence="3" type="ORF">LSUB1_G000559</name>
</gene>
<dbReference type="InterPro" id="IPR036378">
    <property type="entry name" value="FAS1_dom_sf"/>
</dbReference>
<reference evidence="3 4" key="1">
    <citation type="submission" date="2018-05" db="EMBL/GenBank/DDBJ databases">
        <title>Genome sequencing and assembly of the regulated plant pathogen Lachnellula willkommii and related sister species for the development of diagnostic species identification markers.</title>
        <authorList>
            <person name="Giroux E."/>
            <person name="Bilodeau G."/>
        </authorList>
    </citation>
    <scope>NUCLEOTIDE SEQUENCE [LARGE SCALE GENOMIC DNA]</scope>
    <source>
        <strain evidence="3 4">CBS 197.66</strain>
    </source>
</reference>
<proteinExistence type="predicted"/>
<protein>
    <submittedName>
        <fullName evidence="3">FAS1 domain-containing protein</fullName>
    </submittedName>
</protein>
<accession>A0A8H8S3S0</accession>
<sequence>MLDHRHRHDSIHSRTSQPSTAKMRYTSLIYPILTISLASTVYARNKQQYPINSPLLTPAMPPPPSTPADDSTVILSDVLGNDRSINIFAGFTRDFAPISKRFEDSSLNTTILAPINSAIMGLPRKPWEDPEDYDKLGAEAYEGGDGQERAQRNLRRFVEAHVVPASPWKEGEKLKTLAGGEIWWESRDGGKVIQPGNIAVSSVASKVYNGEVWILKGVRNYASQ</sequence>
<comment type="caution">
    <text evidence="3">The sequence shown here is derived from an EMBL/GenBank/DDBJ whole genome shotgun (WGS) entry which is preliminary data.</text>
</comment>
<dbReference type="AlphaFoldDB" id="A0A8H8S3S0"/>
<evidence type="ECO:0000313" key="4">
    <source>
        <dbReference type="Proteomes" id="UP000462212"/>
    </source>
</evidence>
<keyword evidence="1" id="KW-0732">Signal</keyword>
<name>A0A8H8S3S0_9HELO</name>
<dbReference type="Proteomes" id="UP000462212">
    <property type="component" value="Unassembled WGS sequence"/>
</dbReference>
<dbReference type="EMBL" id="QGMJ01000025">
    <property type="protein sequence ID" value="TVY44927.1"/>
    <property type="molecule type" value="Genomic_DNA"/>
</dbReference>